<organism evidence="8 9">
    <name type="scientific">Marinobacter lipolyticus SM19</name>
    <dbReference type="NCBI Taxonomy" id="1318628"/>
    <lineage>
        <taxon>Bacteria</taxon>
        <taxon>Pseudomonadati</taxon>
        <taxon>Pseudomonadota</taxon>
        <taxon>Gammaproteobacteria</taxon>
        <taxon>Pseudomonadales</taxon>
        <taxon>Marinobacteraceae</taxon>
        <taxon>Marinobacter</taxon>
    </lineage>
</organism>
<gene>
    <name evidence="8" type="ORF">MARLIPOL_00110</name>
</gene>
<evidence type="ECO:0000256" key="2">
    <source>
        <dbReference type="ARBA" id="ARBA00022475"/>
    </source>
</evidence>
<dbReference type="Pfam" id="PF00884">
    <property type="entry name" value="Sulfatase"/>
    <property type="match status" value="1"/>
</dbReference>
<accession>R8B6E2</accession>
<feature type="transmembrane region" description="Helical" evidence="6">
    <location>
        <begin position="105"/>
        <end position="127"/>
    </location>
</feature>
<evidence type="ECO:0000313" key="9">
    <source>
        <dbReference type="Proteomes" id="UP000016540"/>
    </source>
</evidence>
<sequence length="621" mass="68315">MRLPVVLTDRRFLLTVLLAFGWLLLVRAGHILQSGVWPSPLGTFGGDLAGAFILAVLLTITSGPCRAVLVLLLGVAAYVAGMHLMAHGTLFQLAFAGKGMNPTFISGSLINVYLILLPVYIGFAWTLHRIHRALIPQPPAACTALTTSAVAVVLVYGLSFPSLTTPANNIVASAFAQIPGAIVNPVGTAISDEAVDTDKSLEARTNFFHQQITSRPNNNPPNVLLIMIEGLSGGYLPSISSYHGLEPAVALEHLEGTLQDRGFRLYRNTLSMERQTDRGTFAIICGRYPDFRRPSNKMLDVAEERTHPDCLPSKLKDNGYYTAYWQAAPIAYMNKDKFMPRAGFMDVTGAEHLSNPKDIDGWGPPDPIYFNDVATRLQELDQKTSPWFVTLLNVGTHHPFNIGQEAEQEIATDEAETNGNSTETIMVQPQQARRNAMRVMEKSLGNFLERLETAGTLDNTLIILTSDESGGFVRSDHESLPLNSNLGVLALRPPEQSDFSHYADRNVITAQLDIPMTILDATGYGDQAGGMIGRSLLVTNDRTRRDILLADTYTGLKYFLRESGQLLACTEMLTRCTSWSFNPKRVFGTFQESDKPPFLSLEDRLALFEDAAAPNRVEEQR</sequence>
<keyword evidence="2" id="KW-1003">Cell membrane</keyword>
<evidence type="ECO:0000256" key="6">
    <source>
        <dbReference type="SAM" id="Phobius"/>
    </source>
</evidence>
<dbReference type="eggNOG" id="COG1368">
    <property type="taxonomic scope" value="Bacteria"/>
</dbReference>
<dbReference type="GO" id="GO:0005886">
    <property type="term" value="C:plasma membrane"/>
    <property type="evidence" value="ECO:0007669"/>
    <property type="project" value="UniProtKB-SubCell"/>
</dbReference>
<dbReference type="SUPFAM" id="SSF53649">
    <property type="entry name" value="Alkaline phosphatase-like"/>
    <property type="match status" value="1"/>
</dbReference>
<feature type="domain" description="Sulfatase N-terminal" evidence="7">
    <location>
        <begin position="221"/>
        <end position="522"/>
    </location>
</feature>
<name>R8B6E2_9GAMM</name>
<evidence type="ECO:0000259" key="7">
    <source>
        <dbReference type="Pfam" id="PF00884"/>
    </source>
</evidence>
<dbReference type="Proteomes" id="UP000016540">
    <property type="component" value="Unassembled WGS sequence"/>
</dbReference>
<evidence type="ECO:0000256" key="5">
    <source>
        <dbReference type="ARBA" id="ARBA00023136"/>
    </source>
</evidence>
<dbReference type="CDD" id="cd16015">
    <property type="entry name" value="LTA_synthase"/>
    <property type="match status" value="1"/>
</dbReference>
<comment type="subcellular location">
    <subcellularLocation>
        <location evidence="1">Cell membrane</location>
        <topology evidence="1">Multi-pass membrane protein</topology>
    </subcellularLocation>
</comment>
<dbReference type="STRING" id="1318628.MARLIPOL_00110"/>
<dbReference type="AlphaFoldDB" id="R8B6E2"/>
<feature type="transmembrane region" description="Helical" evidence="6">
    <location>
        <begin position="67"/>
        <end position="85"/>
    </location>
</feature>
<evidence type="ECO:0000256" key="4">
    <source>
        <dbReference type="ARBA" id="ARBA00022989"/>
    </source>
</evidence>
<protein>
    <recommendedName>
        <fullName evidence="7">Sulfatase N-terminal domain-containing protein</fullName>
    </recommendedName>
</protein>
<dbReference type="PANTHER" id="PTHR47371:SF3">
    <property type="entry name" value="PHOSPHOGLYCEROL TRANSFERASE I"/>
    <property type="match status" value="1"/>
</dbReference>
<proteinExistence type="predicted"/>
<keyword evidence="5 6" id="KW-0472">Membrane</keyword>
<reference evidence="8 9" key="1">
    <citation type="journal article" date="2013" name="Genome Announc.">
        <title>Draft Genome Sequence of the Moderately Halophilic Bacterium Marinobacter lipolyticus Strain SM19.</title>
        <authorList>
            <person name="Papke R.T."/>
            <person name="de la Haba R.R."/>
            <person name="Infante-Dominguez C."/>
            <person name="Perez D."/>
            <person name="Sanchez-Porro C."/>
            <person name="Lapierre P."/>
            <person name="Ventosa A."/>
        </authorList>
    </citation>
    <scope>NUCLEOTIDE SEQUENCE [LARGE SCALE GENOMIC DNA]</scope>
    <source>
        <strain evidence="8 9">SM19</strain>
    </source>
</reference>
<dbReference type="HOGENOM" id="CLU_458489_0_0_6"/>
<dbReference type="OrthoDB" id="5901192at2"/>
<keyword evidence="3 6" id="KW-0812">Transmembrane</keyword>
<evidence type="ECO:0000256" key="1">
    <source>
        <dbReference type="ARBA" id="ARBA00004651"/>
    </source>
</evidence>
<dbReference type="RefSeq" id="WP_012136008.1">
    <property type="nucleotide sequence ID" value="NZ_KE007306.1"/>
</dbReference>
<dbReference type="PATRIC" id="fig|1318628.3.peg.24"/>
<dbReference type="Gene3D" id="3.40.720.10">
    <property type="entry name" value="Alkaline Phosphatase, subunit A"/>
    <property type="match status" value="1"/>
</dbReference>
<evidence type="ECO:0000256" key="3">
    <source>
        <dbReference type="ARBA" id="ARBA00022692"/>
    </source>
</evidence>
<feature type="transmembrane region" description="Helical" evidence="6">
    <location>
        <begin position="44"/>
        <end position="60"/>
    </location>
</feature>
<dbReference type="InterPro" id="IPR050448">
    <property type="entry name" value="OpgB/LTA_synthase_biosynth"/>
</dbReference>
<keyword evidence="4 6" id="KW-1133">Transmembrane helix</keyword>
<feature type="transmembrane region" description="Helical" evidence="6">
    <location>
        <begin position="139"/>
        <end position="158"/>
    </location>
</feature>
<keyword evidence="9" id="KW-1185">Reference proteome</keyword>
<dbReference type="EMBL" id="ASAD01000001">
    <property type="protein sequence ID" value="EON94111.1"/>
    <property type="molecule type" value="Genomic_DNA"/>
</dbReference>
<dbReference type="PANTHER" id="PTHR47371">
    <property type="entry name" value="LIPOTEICHOIC ACID SYNTHASE"/>
    <property type="match status" value="1"/>
</dbReference>
<dbReference type="InterPro" id="IPR000917">
    <property type="entry name" value="Sulfatase_N"/>
</dbReference>
<comment type="caution">
    <text evidence="8">The sequence shown here is derived from an EMBL/GenBank/DDBJ whole genome shotgun (WGS) entry which is preliminary data.</text>
</comment>
<dbReference type="InterPro" id="IPR017850">
    <property type="entry name" value="Alkaline_phosphatase_core_sf"/>
</dbReference>
<evidence type="ECO:0000313" key="8">
    <source>
        <dbReference type="EMBL" id="EON94111.1"/>
    </source>
</evidence>